<feature type="transmembrane region" description="Helical" evidence="6">
    <location>
        <begin position="42"/>
        <end position="59"/>
    </location>
</feature>
<gene>
    <name evidence="7" type="ORF">J0X25_13960</name>
</gene>
<keyword evidence="4 6" id="KW-1133">Transmembrane helix</keyword>
<feature type="transmembrane region" description="Helical" evidence="6">
    <location>
        <begin position="168"/>
        <end position="188"/>
    </location>
</feature>
<evidence type="ECO:0000256" key="4">
    <source>
        <dbReference type="ARBA" id="ARBA00022989"/>
    </source>
</evidence>
<feature type="transmembrane region" description="Helical" evidence="6">
    <location>
        <begin position="258"/>
        <end position="280"/>
    </location>
</feature>
<proteinExistence type="predicted"/>
<sequence length="340" mass="35811">MVSLTGPFEGLFGDRRRVGLFVVAVLALAVVPYTTTRFVTNIFFNGLVFVLLGVSWNLIAGYTGQISLGHHAFFGLGAFVSAWLTTPMRAGLPESIQSPVLVAVAAAAIVAGLLALVLGPILFRLTGHYFAIGTLAVAAIIQLVLLDQRQFSGGATGYYVSNELEPDVVFLLMLVATVACILVTYAIVNSRAGLGMRAIHDDEDAASSLGINPLRYKMFAFIVASMMAGIAGGFYAQFWLYVNPDSTLAVSWMVDTLVVVVLGGMGSMAGPLLGGALFVALDEGLRQIAGEFAPVIEGALIITFIIYAPGGLYKLLADRFGDAESPAVDEDATTDQSGAE</sequence>
<dbReference type="Pfam" id="PF02653">
    <property type="entry name" value="BPD_transp_2"/>
    <property type="match status" value="1"/>
</dbReference>
<dbReference type="Proteomes" id="UP000663203">
    <property type="component" value="Chromosome"/>
</dbReference>
<dbReference type="InterPro" id="IPR001851">
    <property type="entry name" value="ABC_transp_permease"/>
</dbReference>
<accession>A0A8A2VDM9</accession>
<feature type="transmembrane region" description="Helical" evidence="6">
    <location>
        <begin position="18"/>
        <end position="36"/>
    </location>
</feature>
<dbReference type="AlphaFoldDB" id="A0A8A2VDM9"/>
<feature type="transmembrane region" description="Helical" evidence="6">
    <location>
        <begin position="71"/>
        <end position="88"/>
    </location>
</feature>
<keyword evidence="3 6" id="KW-0812">Transmembrane</keyword>
<keyword evidence="2" id="KW-1003">Cell membrane</keyword>
<feature type="transmembrane region" description="Helical" evidence="6">
    <location>
        <begin position="100"/>
        <end position="122"/>
    </location>
</feature>
<dbReference type="CDD" id="cd06581">
    <property type="entry name" value="TM_PBP1_LivM_like"/>
    <property type="match status" value="1"/>
</dbReference>
<protein>
    <submittedName>
        <fullName evidence="7">Branched-chain amino acid ABC transporter permease</fullName>
    </submittedName>
</protein>
<reference evidence="7 8" key="1">
    <citation type="submission" date="2021-03" db="EMBL/GenBank/DDBJ databases">
        <title>Haloterrigena longa sp. nov. and Haloterrigena limicola sp. nov., extremely halophilic archaea isolated from a salt lake.</title>
        <authorList>
            <person name="Henglin C."/>
        </authorList>
    </citation>
    <scope>NUCLEOTIDE SEQUENCE [LARGE SCALE GENOMIC DNA]</scope>
    <source>
        <strain evidence="7 8">KZCA68</strain>
    </source>
</reference>
<dbReference type="EMBL" id="CP071462">
    <property type="protein sequence ID" value="QSW98492.1"/>
    <property type="molecule type" value="Genomic_DNA"/>
</dbReference>
<keyword evidence="5 6" id="KW-0472">Membrane</keyword>
<keyword evidence="8" id="KW-1185">Reference proteome</keyword>
<dbReference type="InterPro" id="IPR043428">
    <property type="entry name" value="LivM-like"/>
</dbReference>
<comment type="subcellular location">
    <subcellularLocation>
        <location evidence="1">Cell membrane</location>
        <topology evidence="1">Multi-pass membrane protein</topology>
    </subcellularLocation>
</comment>
<dbReference type="KEGG" id="hakz:J0X25_13960"/>
<evidence type="ECO:0000256" key="1">
    <source>
        <dbReference type="ARBA" id="ARBA00004651"/>
    </source>
</evidence>
<dbReference type="GO" id="GO:0005886">
    <property type="term" value="C:plasma membrane"/>
    <property type="evidence" value="ECO:0007669"/>
    <property type="project" value="UniProtKB-SubCell"/>
</dbReference>
<name>A0A8A2VDM9_9EURY</name>
<evidence type="ECO:0000313" key="7">
    <source>
        <dbReference type="EMBL" id="QSW98492.1"/>
    </source>
</evidence>
<dbReference type="RefSeq" id="WP_207288101.1">
    <property type="nucleotide sequence ID" value="NZ_CP071462.1"/>
</dbReference>
<evidence type="ECO:0000256" key="5">
    <source>
        <dbReference type="ARBA" id="ARBA00023136"/>
    </source>
</evidence>
<feature type="transmembrane region" description="Helical" evidence="6">
    <location>
        <begin position="292"/>
        <end position="310"/>
    </location>
</feature>
<dbReference type="GO" id="GO:0015658">
    <property type="term" value="F:branched-chain amino acid transmembrane transporter activity"/>
    <property type="evidence" value="ECO:0007669"/>
    <property type="project" value="InterPro"/>
</dbReference>
<dbReference type="PANTHER" id="PTHR30482">
    <property type="entry name" value="HIGH-AFFINITY BRANCHED-CHAIN AMINO ACID TRANSPORT SYSTEM PERMEASE"/>
    <property type="match status" value="1"/>
</dbReference>
<evidence type="ECO:0000313" key="8">
    <source>
        <dbReference type="Proteomes" id="UP000663203"/>
    </source>
</evidence>
<evidence type="ECO:0000256" key="2">
    <source>
        <dbReference type="ARBA" id="ARBA00022475"/>
    </source>
</evidence>
<dbReference type="PANTHER" id="PTHR30482:SF20">
    <property type="entry name" value="HIGH-AFFINITY BRANCHED-CHAIN AMINO ACID TRANSPORT SYSTEM PERMEASE PROTEIN LIVM"/>
    <property type="match status" value="1"/>
</dbReference>
<evidence type="ECO:0000256" key="3">
    <source>
        <dbReference type="ARBA" id="ARBA00022692"/>
    </source>
</evidence>
<organism evidence="7 8">
    <name type="scientific">Haloterrigena alkaliphila</name>
    <dbReference type="NCBI Taxonomy" id="2816475"/>
    <lineage>
        <taxon>Archaea</taxon>
        <taxon>Methanobacteriati</taxon>
        <taxon>Methanobacteriota</taxon>
        <taxon>Stenosarchaea group</taxon>
        <taxon>Halobacteria</taxon>
        <taxon>Halobacteriales</taxon>
        <taxon>Natrialbaceae</taxon>
        <taxon>Haloterrigena</taxon>
    </lineage>
</organism>
<dbReference type="GeneID" id="63188431"/>
<feature type="transmembrane region" description="Helical" evidence="6">
    <location>
        <begin position="129"/>
        <end position="148"/>
    </location>
</feature>
<feature type="transmembrane region" description="Helical" evidence="6">
    <location>
        <begin position="218"/>
        <end position="238"/>
    </location>
</feature>
<evidence type="ECO:0000256" key="6">
    <source>
        <dbReference type="SAM" id="Phobius"/>
    </source>
</evidence>